<keyword evidence="3" id="KW-1185">Reference proteome</keyword>
<proteinExistence type="predicted"/>
<comment type="caution">
    <text evidence="2">The sequence shown here is derived from an EMBL/GenBank/DDBJ whole genome shotgun (WGS) entry which is preliminary data.</text>
</comment>
<dbReference type="OrthoDB" id="2495705at2759"/>
<protein>
    <submittedName>
        <fullName evidence="2">Uncharacterized protein</fullName>
    </submittedName>
</protein>
<dbReference type="EMBL" id="AJIL01000067">
    <property type="protein sequence ID" value="KNE97545.1"/>
    <property type="molecule type" value="Genomic_DNA"/>
</dbReference>
<feature type="chain" id="PRO_5005550201" evidence="1">
    <location>
        <begin position="18"/>
        <end position="169"/>
    </location>
</feature>
<evidence type="ECO:0000313" key="3">
    <source>
        <dbReference type="Proteomes" id="UP000054564"/>
    </source>
</evidence>
<keyword evidence="1" id="KW-0732">Signal</keyword>
<gene>
    <name evidence="2" type="ORF">PSTG_09240</name>
</gene>
<name>A0A0L0VE46_9BASI</name>
<sequence length="169" mass="19166">MLLKYLLVPIAFTMVAAVPNPEEAASKDIDFNEIVKVAERAKQPIINACARDGVQDVIKGLDDILKPVIEISKRFHLIEKIGTTLLFPEARVFFGFVRVFELIIRAISQHAKVFDGTHRKVTEFEPKLDVIVSDFKKYNIDFHAASDGFRIDVALWGRFGFKFQEKIGS</sequence>
<organism evidence="2 3">
    <name type="scientific">Puccinia striiformis f. sp. tritici PST-78</name>
    <dbReference type="NCBI Taxonomy" id="1165861"/>
    <lineage>
        <taxon>Eukaryota</taxon>
        <taxon>Fungi</taxon>
        <taxon>Dikarya</taxon>
        <taxon>Basidiomycota</taxon>
        <taxon>Pucciniomycotina</taxon>
        <taxon>Pucciniomycetes</taxon>
        <taxon>Pucciniales</taxon>
        <taxon>Pucciniaceae</taxon>
        <taxon>Puccinia</taxon>
    </lineage>
</organism>
<accession>A0A0L0VE46</accession>
<evidence type="ECO:0000313" key="2">
    <source>
        <dbReference type="EMBL" id="KNE97545.1"/>
    </source>
</evidence>
<dbReference type="AlphaFoldDB" id="A0A0L0VE46"/>
<reference evidence="3" key="1">
    <citation type="submission" date="2014-03" db="EMBL/GenBank/DDBJ databases">
        <title>The Genome Sequence of Puccinia striiformis f. sp. tritici PST-78.</title>
        <authorList>
            <consortium name="The Broad Institute Genome Sequencing Platform"/>
            <person name="Cuomo C."/>
            <person name="Hulbert S."/>
            <person name="Chen X."/>
            <person name="Walker B."/>
            <person name="Young S.K."/>
            <person name="Zeng Q."/>
            <person name="Gargeya S."/>
            <person name="Fitzgerald M."/>
            <person name="Haas B."/>
            <person name="Abouelleil A."/>
            <person name="Alvarado L."/>
            <person name="Arachchi H.M."/>
            <person name="Berlin A.M."/>
            <person name="Chapman S.B."/>
            <person name="Goldberg J."/>
            <person name="Griggs A."/>
            <person name="Gujja S."/>
            <person name="Hansen M."/>
            <person name="Howarth C."/>
            <person name="Imamovic A."/>
            <person name="Larimer J."/>
            <person name="McCowan C."/>
            <person name="Montmayeur A."/>
            <person name="Murphy C."/>
            <person name="Neiman D."/>
            <person name="Pearson M."/>
            <person name="Priest M."/>
            <person name="Roberts A."/>
            <person name="Saif S."/>
            <person name="Shea T."/>
            <person name="Sisk P."/>
            <person name="Sykes S."/>
            <person name="Wortman J."/>
            <person name="Nusbaum C."/>
            <person name="Birren B."/>
        </authorList>
    </citation>
    <scope>NUCLEOTIDE SEQUENCE [LARGE SCALE GENOMIC DNA]</scope>
    <source>
        <strain evidence="3">race PST-78</strain>
    </source>
</reference>
<dbReference type="Proteomes" id="UP000054564">
    <property type="component" value="Unassembled WGS sequence"/>
</dbReference>
<feature type="signal peptide" evidence="1">
    <location>
        <begin position="1"/>
        <end position="17"/>
    </location>
</feature>
<evidence type="ECO:0000256" key="1">
    <source>
        <dbReference type="SAM" id="SignalP"/>
    </source>
</evidence>